<dbReference type="AlphaFoldDB" id="A0A5J4PTR0"/>
<dbReference type="EC" id="2.7.1.85" evidence="1"/>
<keyword evidence="1" id="KW-0418">Kinase</keyword>
<proteinExistence type="predicted"/>
<accession>A0A5J4PTR0</accession>
<organism evidence="1">
    <name type="scientific">termite gut metagenome</name>
    <dbReference type="NCBI Taxonomy" id="433724"/>
    <lineage>
        <taxon>unclassified sequences</taxon>
        <taxon>metagenomes</taxon>
        <taxon>organismal metagenomes</taxon>
    </lineage>
</organism>
<dbReference type="InterPro" id="IPR043129">
    <property type="entry name" value="ATPase_NBD"/>
</dbReference>
<dbReference type="InterPro" id="IPR000600">
    <property type="entry name" value="ROK"/>
</dbReference>
<dbReference type="Gene3D" id="3.30.420.40">
    <property type="match status" value="1"/>
</dbReference>
<reference evidence="1" key="1">
    <citation type="submission" date="2019-03" db="EMBL/GenBank/DDBJ databases">
        <title>Single cell metagenomics reveals metabolic interactions within the superorganism composed of flagellate Streblomastix strix and complex community of Bacteroidetes bacteria on its surface.</title>
        <authorList>
            <person name="Treitli S.C."/>
            <person name="Kolisko M."/>
            <person name="Husnik F."/>
            <person name="Keeling P."/>
            <person name="Hampl V."/>
        </authorList>
    </citation>
    <scope>NUCLEOTIDE SEQUENCE</scope>
    <source>
        <strain evidence="1">STM</strain>
    </source>
</reference>
<feature type="non-terminal residue" evidence="1">
    <location>
        <position position="103"/>
    </location>
</feature>
<dbReference type="Pfam" id="PF00480">
    <property type="entry name" value="ROK"/>
    <property type="match status" value="1"/>
</dbReference>
<protein>
    <submittedName>
        <fullName evidence="1">Beta-glucoside kinase</fullName>
        <ecNumber evidence="1">2.7.1.85</ecNumber>
    </submittedName>
</protein>
<gene>
    <name evidence="1" type="ORF">EZS27_036822</name>
</gene>
<keyword evidence="1" id="KW-0808">Transferase</keyword>
<evidence type="ECO:0000313" key="1">
    <source>
        <dbReference type="EMBL" id="KAA6312201.1"/>
    </source>
</evidence>
<name>A0A5J4PTR0_9ZZZZ</name>
<sequence length="103" mass="11576">MKNYIVIDMGGTRLKIGFFRNTQLMKCNVVSSCAQENFENTLRIFDAEIKALIELQNASSIAGIGLSMPGIIDTKDNKILSINDKYSDAVSFDLNSWAKEHWN</sequence>
<dbReference type="EMBL" id="SNRY01006610">
    <property type="protein sequence ID" value="KAA6312201.1"/>
    <property type="molecule type" value="Genomic_DNA"/>
</dbReference>
<dbReference type="SUPFAM" id="SSF53067">
    <property type="entry name" value="Actin-like ATPase domain"/>
    <property type="match status" value="1"/>
</dbReference>
<dbReference type="GO" id="GO:0047700">
    <property type="term" value="F:beta-glucoside kinase activity"/>
    <property type="evidence" value="ECO:0007669"/>
    <property type="project" value="UniProtKB-EC"/>
</dbReference>
<comment type="caution">
    <text evidence="1">The sequence shown here is derived from an EMBL/GenBank/DDBJ whole genome shotgun (WGS) entry which is preliminary data.</text>
</comment>